<dbReference type="PANTHER" id="PTHR30627">
    <property type="entry name" value="PEPTIDOGLYCAN D,D-TRANSPEPTIDASE"/>
    <property type="match status" value="1"/>
</dbReference>
<dbReference type="InterPro" id="IPR001460">
    <property type="entry name" value="PCN-bd_Tpept"/>
</dbReference>
<dbReference type="Gene3D" id="3.90.1310.10">
    <property type="entry name" value="Penicillin-binding protein 2a (Domain 2)"/>
    <property type="match status" value="1"/>
</dbReference>
<dbReference type="GO" id="GO:0006508">
    <property type="term" value="P:proteolysis"/>
    <property type="evidence" value="ECO:0007669"/>
    <property type="project" value="UniProtKB-KW"/>
</dbReference>
<keyword evidence="13" id="KW-0961">Cell wall biogenesis/degradation</keyword>
<dbReference type="GO" id="GO:0009252">
    <property type="term" value="P:peptidoglycan biosynthetic process"/>
    <property type="evidence" value="ECO:0007669"/>
    <property type="project" value="UniProtKB-KW"/>
</dbReference>
<evidence type="ECO:0000256" key="9">
    <source>
        <dbReference type="ARBA" id="ARBA00022960"/>
    </source>
</evidence>
<dbReference type="InterPro" id="IPR050515">
    <property type="entry name" value="Beta-lactam/transpept"/>
</dbReference>
<evidence type="ECO:0000259" key="14">
    <source>
        <dbReference type="Pfam" id="PF00905"/>
    </source>
</evidence>
<keyword evidence="7" id="KW-0812">Transmembrane</keyword>
<dbReference type="InterPro" id="IPR005311">
    <property type="entry name" value="PBP_dimer"/>
</dbReference>
<dbReference type="KEGG" id="pseg:D3H65_26135"/>
<dbReference type="GO" id="GO:0009002">
    <property type="term" value="F:serine-type D-Ala-D-Ala carboxypeptidase activity"/>
    <property type="evidence" value="ECO:0007669"/>
    <property type="project" value="InterPro"/>
</dbReference>
<dbReference type="InterPro" id="IPR036138">
    <property type="entry name" value="PBP_dimer_sf"/>
</dbReference>
<dbReference type="AlphaFoldDB" id="A0A3B7MSZ1"/>
<evidence type="ECO:0000256" key="7">
    <source>
        <dbReference type="ARBA" id="ARBA00022692"/>
    </source>
</evidence>
<evidence type="ECO:0000256" key="2">
    <source>
        <dbReference type="ARBA" id="ARBA00004236"/>
    </source>
</evidence>
<sequence>MALFNQSRSGIIRLIFLGIFLLILLQLLNLQVFSGKYQQLAMDNAVFPKVRYPDRGIIFDRKNRAILNNTIMYDLVVTPSEAKQTDIISFAEVLGIDTAEYKKRMLEARFKNGPYRPSIFEDLLTPELHARLEEDIWKFPGFALVERPVRVYPFNTAAHILGYIGEADSGIIKRSHGFYRMGDYTGISGLESYYESVLMGQRGVQYMIKDNKNRLVGNYEEGRFDTAAIAGRNVRTYLDVELQQLAEKLINNKLGAIVALDPKTGGILAMASGPTYNPNDLTGPEKQKNYGHMALDVARPLFNRGIKGQYPAGSTYKPLGALVALEEGLITPSSGYDCHGAYFGCNRPVKCMEKWAGHATNLRQAIAWSCNSFFSETLKKTIDNPEFHNPRKGLTKWKEYMTAFGLGHRIGVDLPSEDGGNIPDTSQYDKEYRGSWNSCTMTGGGLGIGQDKMTVTPLQMANAMCIVANKGYYYVPHFVKSLDGESQKDTALLNKYRIKHDVLTHIADDVFEVVISGMQDVVDQGTARVAKIPGINICAKTGTAQNKMVLDGRVVELKDNSMFVCFAPRENPIIAIAVVIENGGTGATSAAPIASLMVEKYITDTLRTERLKEVDRITHTNLLPFYLPRLQYKEDSIRARKWFKMTNDSNYIRKYLNGRINPAGR</sequence>
<evidence type="ECO:0000256" key="4">
    <source>
        <dbReference type="ARBA" id="ARBA00022519"/>
    </source>
</evidence>
<protein>
    <submittedName>
        <fullName evidence="16">Penicillin-binding protein 2</fullName>
    </submittedName>
</protein>
<accession>A0A3B7MSZ1</accession>
<feature type="domain" description="Penicillin-binding protein dimerisation" evidence="15">
    <location>
        <begin position="52"/>
        <end position="218"/>
    </location>
</feature>
<dbReference type="Proteomes" id="UP000263900">
    <property type="component" value="Chromosome"/>
</dbReference>
<dbReference type="InterPro" id="IPR012338">
    <property type="entry name" value="Beta-lactam/transpept-like"/>
</dbReference>
<keyword evidence="17" id="KW-1185">Reference proteome</keyword>
<dbReference type="GO" id="GO:0071555">
    <property type="term" value="P:cell wall organization"/>
    <property type="evidence" value="ECO:0007669"/>
    <property type="project" value="UniProtKB-KW"/>
</dbReference>
<evidence type="ECO:0000256" key="6">
    <source>
        <dbReference type="ARBA" id="ARBA00022670"/>
    </source>
</evidence>
<evidence type="ECO:0000256" key="8">
    <source>
        <dbReference type="ARBA" id="ARBA00022801"/>
    </source>
</evidence>
<gene>
    <name evidence="16" type="primary">mrdA</name>
    <name evidence="16" type="ORF">D3H65_26135</name>
</gene>
<keyword evidence="9" id="KW-0133">Cell shape</keyword>
<keyword evidence="10" id="KW-0573">Peptidoglycan synthesis</keyword>
<dbReference type="RefSeq" id="WP_119053124.1">
    <property type="nucleotide sequence ID" value="NZ_CP032157.1"/>
</dbReference>
<evidence type="ECO:0000256" key="11">
    <source>
        <dbReference type="ARBA" id="ARBA00022989"/>
    </source>
</evidence>
<dbReference type="OrthoDB" id="9766847at2"/>
<dbReference type="GO" id="GO:0008658">
    <property type="term" value="F:penicillin binding"/>
    <property type="evidence" value="ECO:0007669"/>
    <property type="project" value="InterPro"/>
</dbReference>
<keyword evidence="8" id="KW-0378">Hydrolase</keyword>
<dbReference type="Gene3D" id="3.30.1390.30">
    <property type="entry name" value="Penicillin-binding protein 2a, domain 3"/>
    <property type="match status" value="1"/>
</dbReference>
<dbReference type="SUPFAM" id="SSF56519">
    <property type="entry name" value="Penicillin binding protein dimerisation domain"/>
    <property type="match status" value="1"/>
</dbReference>
<evidence type="ECO:0000259" key="15">
    <source>
        <dbReference type="Pfam" id="PF03717"/>
    </source>
</evidence>
<keyword evidence="12" id="KW-0472">Membrane</keyword>
<dbReference type="PANTHER" id="PTHR30627:SF2">
    <property type="entry name" value="PEPTIDOGLYCAN D,D-TRANSPEPTIDASE MRDA"/>
    <property type="match status" value="1"/>
</dbReference>
<comment type="subcellular location">
    <subcellularLocation>
        <location evidence="2">Cell membrane</location>
    </subcellularLocation>
    <subcellularLocation>
        <location evidence="1">Membrane</location>
        <topology evidence="1">Single-pass membrane protein</topology>
    </subcellularLocation>
</comment>
<dbReference type="EMBL" id="CP032157">
    <property type="protein sequence ID" value="AXY77248.1"/>
    <property type="molecule type" value="Genomic_DNA"/>
</dbReference>
<keyword evidence="6" id="KW-0645">Protease</keyword>
<evidence type="ECO:0000256" key="12">
    <source>
        <dbReference type="ARBA" id="ARBA00023136"/>
    </source>
</evidence>
<dbReference type="GO" id="GO:0005886">
    <property type="term" value="C:plasma membrane"/>
    <property type="evidence" value="ECO:0007669"/>
    <property type="project" value="UniProtKB-SubCell"/>
</dbReference>
<dbReference type="Pfam" id="PF03717">
    <property type="entry name" value="PBP_dimer"/>
    <property type="match status" value="1"/>
</dbReference>
<evidence type="ECO:0000256" key="5">
    <source>
        <dbReference type="ARBA" id="ARBA00022645"/>
    </source>
</evidence>
<dbReference type="Pfam" id="PF00905">
    <property type="entry name" value="Transpeptidase"/>
    <property type="match status" value="1"/>
</dbReference>
<dbReference type="GO" id="GO:0008360">
    <property type="term" value="P:regulation of cell shape"/>
    <property type="evidence" value="ECO:0007669"/>
    <property type="project" value="UniProtKB-KW"/>
</dbReference>
<evidence type="ECO:0000313" key="17">
    <source>
        <dbReference type="Proteomes" id="UP000263900"/>
    </source>
</evidence>
<organism evidence="16 17">
    <name type="scientific">Paraflavitalea soli</name>
    <dbReference type="NCBI Taxonomy" id="2315862"/>
    <lineage>
        <taxon>Bacteria</taxon>
        <taxon>Pseudomonadati</taxon>
        <taxon>Bacteroidota</taxon>
        <taxon>Chitinophagia</taxon>
        <taxon>Chitinophagales</taxon>
        <taxon>Chitinophagaceae</taxon>
        <taxon>Paraflavitalea</taxon>
    </lineage>
</organism>
<dbReference type="NCBIfam" id="TIGR03423">
    <property type="entry name" value="pbp2_mrdA"/>
    <property type="match status" value="1"/>
</dbReference>
<keyword evidence="11" id="KW-1133">Transmembrane helix</keyword>
<evidence type="ECO:0000256" key="10">
    <source>
        <dbReference type="ARBA" id="ARBA00022984"/>
    </source>
</evidence>
<evidence type="ECO:0000256" key="3">
    <source>
        <dbReference type="ARBA" id="ARBA00022475"/>
    </source>
</evidence>
<evidence type="ECO:0000313" key="16">
    <source>
        <dbReference type="EMBL" id="AXY77248.1"/>
    </source>
</evidence>
<evidence type="ECO:0000256" key="1">
    <source>
        <dbReference type="ARBA" id="ARBA00004167"/>
    </source>
</evidence>
<proteinExistence type="predicted"/>
<dbReference type="Gene3D" id="3.40.710.10">
    <property type="entry name" value="DD-peptidase/beta-lactamase superfamily"/>
    <property type="match status" value="1"/>
</dbReference>
<reference evidence="16 17" key="1">
    <citation type="submission" date="2018-09" db="EMBL/GenBank/DDBJ databases">
        <title>Genome sequencing of strain 6GH32-13.</title>
        <authorList>
            <person name="Weon H.-Y."/>
            <person name="Heo J."/>
            <person name="Kwon S.-W."/>
        </authorList>
    </citation>
    <scope>NUCLEOTIDE SEQUENCE [LARGE SCALE GENOMIC DNA]</scope>
    <source>
        <strain evidence="16 17">5GH32-13</strain>
    </source>
</reference>
<keyword evidence="3" id="KW-1003">Cell membrane</keyword>
<keyword evidence="5" id="KW-0121">Carboxypeptidase</keyword>
<dbReference type="GO" id="GO:0071972">
    <property type="term" value="F:peptidoglycan L,D-transpeptidase activity"/>
    <property type="evidence" value="ECO:0007669"/>
    <property type="project" value="TreeGrafter"/>
</dbReference>
<dbReference type="InterPro" id="IPR017790">
    <property type="entry name" value="Penicillin-binding_protein_2"/>
</dbReference>
<name>A0A3B7MSZ1_9BACT</name>
<keyword evidence="4" id="KW-0997">Cell inner membrane</keyword>
<feature type="domain" description="Penicillin-binding protein transpeptidase" evidence="14">
    <location>
        <begin position="255"/>
        <end position="595"/>
    </location>
</feature>
<dbReference type="SUPFAM" id="SSF56601">
    <property type="entry name" value="beta-lactamase/transpeptidase-like"/>
    <property type="match status" value="1"/>
</dbReference>
<evidence type="ECO:0000256" key="13">
    <source>
        <dbReference type="ARBA" id="ARBA00023316"/>
    </source>
</evidence>